<feature type="transmembrane region" description="Helical" evidence="11">
    <location>
        <begin position="109"/>
        <end position="134"/>
    </location>
</feature>
<keyword evidence="9" id="KW-0175">Coiled coil</keyword>
<name>A0ABQ8GW21_9PEZI</name>
<keyword evidence="5 11" id="KW-0256">Endoplasmic reticulum</keyword>
<dbReference type="PANTHER" id="PTHR12701:SF20">
    <property type="entry name" value="ENDOPLASMIC RETICULUM TRANSMEMBRANE PROTEIN"/>
    <property type="match status" value="1"/>
</dbReference>
<reference evidence="15 16" key="1">
    <citation type="journal article" date="2021" name="Nat. Commun.">
        <title>Genetic determinants of endophytism in the Arabidopsis root mycobiome.</title>
        <authorList>
            <person name="Mesny F."/>
            <person name="Miyauchi S."/>
            <person name="Thiergart T."/>
            <person name="Pickel B."/>
            <person name="Atanasova L."/>
            <person name="Karlsson M."/>
            <person name="Huettel B."/>
            <person name="Barry K.W."/>
            <person name="Haridas S."/>
            <person name="Chen C."/>
            <person name="Bauer D."/>
            <person name="Andreopoulos W."/>
            <person name="Pangilinan J."/>
            <person name="LaButti K."/>
            <person name="Riley R."/>
            <person name="Lipzen A."/>
            <person name="Clum A."/>
            <person name="Drula E."/>
            <person name="Henrissat B."/>
            <person name="Kohler A."/>
            <person name="Grigoriev I.V."/>
            <person name="Martin F.M."/>
            <person name="Hacquard S."/>
        </authorList>
    </citation>
    <scope>NUCLEOTIDE SEQUENCE [LARGE SCALE GENOMIC DNA]</scope>
    <source>
        <strain evidence="15 16">MPI-SDFR-AT-0080</strain>
    </source>
</reference>
<comment type="similarity">
    <text evidence="2 11">Belongs to the BCAP29/BCAP31 family.</text>
</comment>
<evidence type="ECO:0000256" key="6">
    <source>
        <dbReference type="ARBA" id="ARBA00022892"/>
    </source>
</evidence>
<evidence type="ECO:0000256" key="3">
    <source>
        <dbReference type="ARBA" id="ARBA00022448"/>
    </source>
</evidence>
<accession>A0ABQ8GW21</accession>
<gene>
    <name evidence="15" type="ORF">B0J12DRAFT_640391</name>
</gene>
<evidence type="ECO:0000259" key="13">
    <source>
        <dbReference type="Pfam" id="PF05529"/>
    </source>
</evidence>
<keyword evidence="15" id="KW-0675">Receptor</keyword>
<protein>
    <recommendedName>
        <fullName evidence="11">Endoplasmic reticulum transmembrane protein</fullName>
    </recommendedName>
</protein>
<sequence length="212" mass="24131">MTLYYSLVFMLLVAEMVIFMSLIIPLPFTWRRRLFTFISENPLIAKLQYGLKITFIFILILFIDSVNRVYRVQLELAAASGAEKQGRAAVIGGPERMEVQARKFYSQRNMYLCGFTLFLSLILNRTYVMILDVLRLEEEVKSLRGESTGNKKDSAALGRAGDAGEIGRLKKELEAKDRDIANLKKQAEGLSREYNRMGDQISGSDSTPKKDR</sequence>
<evidence type="ECO:0000256" key="10">
    <source>
        <dbReference type="ARBA" id="ARBA00023136"/>
    </source>
</evidence>
<feature type="region of interest" description="Disordered" evidence="12">
    <location>
        <begin position="191"/>
        <end position="212"/>
    </location>
</feature>
<dbReference type="InterPro" id="IPR008417">
    <property type="entry name" value="BAP29/BAP31"/>
</dbReference>
<evidence type="ECO:0000256" key="8">
    <source>
        <dbReference type="ARBA" id="ARBA00022989"/>
    </source>
</evidence>
<dbReference type="Pfam" id="PF05529">
    <property type="entry name" value="Bap31"/>
    <property type="match status" value="1"/>
</dbReference>
<keyword evidence="8 11" id="KW-1133">Transmembrane helix</keyword>
<dbReference type="InterPro" id="IPR041672">
    <property type="entry name" value="Bap31/Bap29_C"/>
</dbReference>
<comment type="caution">
    <text evidence="15">The sequence shown here is derived from an EMBL/GenBank/DDBJ whole genome shotgun (WGS) entry which is preliminary data.</text>
</comment>
<keyword evidence="10 11" id="KW-0472">Membrane</keyword>
<dbReference type="InterPro" id="IPR040463">
    <property type="entry name" value="BAP29/BAP31_N"/>
</dbReference>
<evidence type="ECO:0000259" key="14">
    <source>
        <dbReference type="Pfam" id="PF18035"/>
    </source>
</evidence>
<evidence type="ECO:0000256" key="4">
    <source>
        <dbReference type="ARBA" id="ARBA00022692"/>
    </source>
</evidence>
<dbReference type="Pfam" id="PF18035">
    <property type="entry name" value="Bap31_Bap29_C"/>
    <property type="match status" value="1"/>
</dbReference>
<evidence type="ECO:0000313" key="15">
    <source>
        <dbReference type="EMBL" id="KAH7065446.1"/>
    </source>
</evidence>
<dbReference type="Gene3D" id="1.20.5.110">
    <property type="match status" value="1"/>
</dbReference>
<evidence type="ECO:0000256" key="1">
    <source>
        <dbReference type="ARBA" id="ARBA00004477"/>
    </source>
</evidence>
<feature type="transmembrane region" description="Helical" evidence="11">
    <location>
        <begin position="6"/>
        <end position="28"/>
    </location>
</feature>
<keyword evidence="3 11" id="KW-0813">Transport</keyword>
<organism evidence="15 16">
    <name type="scientific">Macrophomina phaseolina</name>
    <dbReference type="NCBI Taxonomy" id="35725"/>
    <lineage>
        <taxon>Eukaryota</taxon>
        <taxon>Fungi</taxon>
        <taxon>Dikarya</taxon>
        <taxon>Ascomycota</taxon>
        <taxon>Pezizomycotina</taxon>
        <taxon>Dothideomycetes</taxon>
        <taxon>Dothideomycetes incertae sedis</taxon>
        <taxon>Botryosphaeriales</taxon>
        <taxon>Botryosphaeriaceae</taxon>
        <taxon>Macrophomina</taxon>
    </lineage>
</organism>
<keyword evidence="6 11" id="KW-0931">ER-Golgi transport</keyword>
<feature type="domain" description="Bap31/Bap29 cytoplasmic coiled-coil" evidence="14">
    <location>
        <begin position="164"/>
        <end position="211"/>
    </location>
</feature>
<evidence type="ECO:0000256" key="12">
    <source>
        <dbReference type="SAM" id="MobiDB-lite"/>
    </source>
</evidence>
<evidence type="ECO:0000256" key="2">
    <source>
        <dbReference type="ARBA" id="ARBA00007956"/>
    </source>
</evidence>
<evidence type="ECO:0000313" key="16">
    <source>
        <dbReference type="Proteomes" id="UP000774617"/>
    </source>
</evidence>
<evidence type="ECO:0000256" key="11">
    <source>
        <dbReference type="RuleBase" id="RU367026"/>
    </source>
</evidence>
<evidence type="ECO:0000256" key="7">
    <source>
        <dbReference type="ARBA" id="ARBA00022927"/>
    </source>
</evidence>
<comment type="subcellular location">
    <subcellularLocation>
        <location evidence="1 11">Endoplasmic reticulum membrane</location>
        <topology evidence="1 11">Multi-pass membrane protein</topology>
    </subcellularLocation>
</comment>
<keyword evidence="16" id="KW-1185">Reference proteome</keyword>
<proteinExistence type="inferred from homology"/>
<keyword evidence="7 11" id="KW-0653">Protein transport</keyword>
<evidence type="ECO:0000256" key="5">
    <source>
        <dbReference type="ARBA" id="ARBA00022824"/>
    </source>
</evidence>
<keyword evidence="4 11" id="KW-0812">Transmembrane</keyword>
<dbReference type="PANTHER" id="PTHR12701">
    <property type="entry name" value="BCR-ASSOCIATED PROTEIN, BAP"/>
    <property type="match status" value="1"/>
</dbReference>
<comment type="function">
    <text evidence="11">May play a role in anterograde transport of membrane proteins from the endoplasmic reticulum to the Golgi.</text>
</comment>
<evidence type="ECO:0000256" key="9">
    <source>
        <dbReference type="ARBA" id="ARBA00023054"/>
    </source>
</evidence>
<feature type="domain" description="BAP29/BAP31 transmembrane" evidence="13">
    <location>
        <begin position="1"/>
        <end position="142"/>
    </location>
</feature>
<feature type="transmembrane region" description="Helical" evidence="11">
    <location>
        <begin position="49"/>
        <end position="66"/>
    </location>
</feature>
<dbReference type="EMBL" id="JAGTJR010000001">
    <property type="protein sequence ID" value="KAH7065446.1"/>
    <property type="molecule type" value="Genomic_DNA"/>
</dbReference>
<dbReference type="Proteomes" id="UP000774617">
    <property type="component" value="Unassembled WGS sequence"/>
</dbReference>